<comment type="caution">
    <text evidence="2">The sequence shown here is derived from an EMBL/GenBank/DDBJ whole genome shotgun (WGS) entry which is preliminary data.</text>
</comment>
<name>A0AAN9AKX1_9CAEN</name>
<feature type="compositionally biased region" description="Polar residues" evidence="1">
    <location>
        <begin position="18"/>
        <end position="32"/>
    </location>
</feature>
<evidence type="ECO:0000256" key="1">
    <source>
        <dbReference type="SAM" id="MobiDB-lite"/>
    </source>
</evidence>
<evidence type="ECO:0000313" key="3">
    <source>
        <dbReference type="Proteomes" id="UP001374579"/>
    </source>
</evidence>
<gene>
    <name evidence="2" type="ORF">V1264_024758</name>
</gene>
<feature type="compositionally biased region" description="Polar residues" evidence="1">
    <location>
        <begin position="50"/>
        <end position="63"/>
    </location>
</feature>
<proteinExistence type="predicted"/>
<dbReference type="Proteomes" id="UP001374579">
    <property type="component" value="Unassembled WGS sequence"/>
</dbReference>
<feature type="region of interest" description="Disordered" evidence="1">
    <location>
        <begin position="18"/>
        <end position="88"/>
    </location>
</feature>
<evidence type="ECO:0000313" key="2">
    <source>
        <dbReference type="EMBL" id="KAK7088830.1"/>
    </source>
</evidence>
<accession>A0AAN9AKX1</accession>
<keyword evidence="3" id="KW-1185">Reference proteome</keyword>
<organism evidence="2 3">
    <name type="scientific">Littorina saxatilis</name>
    <dbReference type="NCBI Taxonomy" id="31220"/>
    <lineage>
        <taxon>Eukaryota</taxon>
        <taxon>Metazoa</taxon>
        <taxon>Spiralia</taxon>
        <taxon>Lophotrochozoa</taxon>
        <taxon>Mollusca</taxon>
        <taxon>Gastropoda</taxon>
        <taxon>Caenogastropoda</taxon>
        <taxon>Littorinimorpha</taxon>
        <taxon>Littorinoidea</taxon>
        <taxon>Littorinidae</taxon>
        <taxon>Littorina</taxon>
    </lineage>
</organism>
<dbReference type="AlphaFoldDB" id="A0AAN9AKX1"/>
<reference evidence="2 3" key="1">
    <citation type="submission" date="2024-02" db="EMBL/GenBank/DDBJ databases">
        <title>Chromosome-scale genome assembly of the rough periwinkle Littorina saxatilis.</title>
        <authorList>
            <person name="De Jode A."/>
            <person name="Faria R."/>
            <person name="Formenti G."/>
            <person name="Sims Y."/>
            <person name="Smith T.P."/>
            <person name="Tracey A."/>
            <person name="Wood J.M.D."/>
            <person name="Zagrodzka Z.B."/>
            <person name="Johannesson K."/>
            <person name="Butlin R.K."/>
            <person name="Leder E.H."/>
        </authorList>
    </citation>
    <scope>NUCLEOTIDE SEQUENCE [LARGE SCALE GENOMIC DNA]</scope>
    <source>
        <strain evidence="2">Snail1</strain>
        <tissue evidence="2">Muscle</tissue>
    </source>
</reference>
<dbReference type="EMBL" id="JBAMIC010004064">
    <property type="protein sequence ID" value="KAK7088830.1"/>
    <property type="molecule type" value="Genomic_DNA"/>
</dbReference>
<sequence>MECNVFIGARIRILQPSKTNRGQGTMQDQLLQRSRYHARPTEVKVPCKTNRGQGTMQDQQRPGTMQDKQRPRYHARPTEARLPWKTNRGRGTIMEECIGRMS</sequence>
<protein>
    <submittedName>
        <fullName evidence="2">Uncharacterized protein</fullName>
    </submittedName>
</protein>